<gene>
    <name evidence="2" type="ORF">A2822_01430</name>
</gene>
<dbReference type="Pfam" id="PF07963">
    <property type="entry name" value="N_methyl"/>
    <property type="match status" value="1"/>
</dbReference>
<dbReference type="SUPFAM" id="SSF54523">
    <property type="entry name" value="Pili subunits"/>
    <property type="match status" value="1"/>
</dbReference>
<proteinExistence type="predicted"/>
<accession>A0A1G2HX33</accession>
<evidence type="ECO:0008006" key="4">
    <source>
        <dbReference type="Google" id="ProtNLM"/>
    </source>
</evidence>
<dbReference type="InterPro" id="IPR012902">
    <property type="entry name" value="N_methyl_site"/>
</dbReference>
<organism evidence="2 3">
    <name type="scientific">Candidatus Staskawiczbacteria bacterium RIFCSPHIGHO2_01_FULL_41_41</name>
    <dbReference type="NCBI Taxonomy" id="1802203"/>
    <lineage>
        <taxon>Bacteria</taxon>
        <taxon>Candidatus Staskawicziibacteriota</taxon>
    </lineage>
</organism>
<comment type="caution">
    <text evidence="2">The sequence shown here is derived from an EMBL/GenBank/DDBJ whole genome shotgun (WGS) entry which is preliminary data.</text>
</comment>
<dbReference type="EMBL" id="MHOP01000005">
    <property type="protein sequence ID" value="OGZ66398.1"/>
    <property type="molecule type" value="Genomic_DNA"/>
</dbReference>
<feature type="transmembrane region" description="Helical" evidence="1">
    <location>
        <begin position="20"/>
        <end position="45"/>
    </location>
</feature>
<dbReference type="AlphaFoldDB" id="A0A1G2HX33"/>
<keyword evidence="1" id="KW-0812">Transmembrane</keyword>
<sequence length="202" mass="22521">MISNFKFQISNYNSSKGFTLLELVVVLGLFMLIMGVTVSMFISIIQHQKRILSQQEMLNQASYVQEYIARSLRTAAVDTAGTCLVQDAVAYKGYTYLLTRFDAPTGFFQGIQFISGEGVCQEFFLDSDGTFKETKNGGAPQNLISGKFKLQHARFVINGNKNTWATLVGGAVWPRVTLSLAIKDSSYEKSREIVIQTTISKR</sequence>
<name>A0A1G2HX33_9BACT</name>
<protein>
    <recommendedName>
        <fullName evidence="4">General secretion pathway GspH domain-containing protein</fullName>
    </recommendedName>
</protein>
<evidence type="ECO:0000313" key="2">
    <source>
        <dbReference type="EMBL" id="OGZ66398.1"/>
    </source>
</evidence>
<keyword evidence="1" id="KW-0472">Membrane</keyword>
<evidence type="ECO:0000313" key="3">
    <source>
        <dbReference type="Proteomes" id="UP000178774"/>
    </source>
</evidence>
<reference evidence="2 3" key="1">
    <citation type="journal article" date="2016" name="Nat. Commun.">
        <title>Thousands of microbial genomes shed light on interconnected biogeochemical processes in an aquifer system.</title>
        <authorList>
            <person name="Anantharaman K."/>
            <person name="Brown C.T."/>
            <person name="Hug L.A."/>
            <person name="Sharon I."/>
            <person name="Castelle C.J."/>
            <person name="Probst A.J."/>
            <person name="Thomas B.C."/>
            <person name="Singh A."/>
            <person name="Wilkins M.J."/>
            <person name="Karaoz U."/>
            <person name="Brodie E.L."/>
            <person name="Williams K.H."/>
            <person name="Hubbard S.S."/>
            <person name="Banfield J.F."/>
        </authorList>
    </citation>
    <scope>NUCLEOTIDE SEQUENCE [LARGE SCALE GENOMIC DNA]</scope>
</reference>
<evidence type="ECO:0000256" key="1">
    <source>
        <dbReference type="SAM" id="Phobius"/>
    </source>
</evidence>
<dbReference type="PROSITE" id="PS00409">
    <property type="entry name" value="PROKAR_NTER_METHYL"/>
    <property type="match status" value="1"/>
</dbReference>
<dbReference type="Proteomes" id="UP000178774">
    <property type="component" value="Unassembled WGS sequence"/>
</dbReference>
<dbReference type="InterPro" id="IPR045584">
    <property type="entry name" value="Pilin-like"/>
</dbReference>
<keyword evidence="1" id="KW-1133">Transmembrane helix</keyword>